<accession>A0A7Z2J8D1</accession>
<keyword evidence="1" id="KW-0812">Transmembrane</keyword>
<dbReference type="EMBL" id="CP046909">
    <property type="protein sequence ID" value="QGZ55101.1"/>
    <property type="molecule type" value="Genomic_DNA"/>
</dbReference>
<organism evidence="2 3">
    <name type="scientific">Paraburkholderia acidiphila</name>
    <dbReference type="NCBI Taxonomy" id="2571747"/>
    <lineage>
        <taxon>Bacteria</taxon>
        <taxon>Pseudomonadati</taxon>
        <taxon>Pseudomonadota</taxon>
        <taxon>Betaproteobacteria</taxon>
        <taxon>Burkholderiales</taxon>
        <taxon>Burkholderiaceae</taxon>
        <taxon>Paraburkholderia</taxon>
    </lineage>
</organism>
<evidence type="ECO:0000313" key="2">
    <source>
        <dbReference type="EMBL" id="QGZ55101.1"/>
    </source>
</evidence>
<feature type="transmembrane region" description="Helical" evidence="1">
    <location>
        <begin position="65"/>
        <end position="89"/>
    </location>
</feature>
<dbReference type="Proteomes" id="UP000434209">
    <property type="component" value="Chromosome 1"/>
</dbReference>
<reference evidence="2 3" key="1">
    <citation type="submission" date="2019-12" db="EMBL/GenBank/DDBJ databases">
        <title>Paraburkholderia acidiphila 7Q-K02 sp. nov and Paraburkholderia acidisoli DHF22 sp. nov., two strains isolated from forest soil.</title>
        <authorList>
            <person name="Gao Z."/>
            <person name="Qiu L."/>
        </authorList>
    </citation>
    <scope>NUCLEOTIDE SEQUENCE [LARGE SCALE GENOMIC DNA]</scope>
    <source>
        <strain evidence="2 3">7Q-K02</strain>
    </source>
</reference>
<dbReference type="KEGG" id="pacp:FAZ97_09320"/>
<evidence type="ECO:0000313" key="3">
    <source>
        <dbReference type="Proteomes" id="UP000434209"/>
    </source>
</evidence>
<protein>
    <submittedName>
        <fullName evidence="2">Uncharacterized protein</fullName>
    </submittedName>
</protein>
<gene>
    <name evidence="2" type="ORF">FAZ97_09320</name>
</gene>
<dbReference type="OrthoDB" id="3212097at2"/>
<dbReference type="RefSeq" id="WP_158758189.1">
    <property type="nucleotide sequence ID" value="NZ_CP046909.1"/>
</dbReference>
<evidence type="ECO:0000256" key="1">
    <source>
        <dbReference type="SAM" id="Phobius"/>
    </source>
</evidence>
<dbReference type="AlphaFoldDB" id="A0A7Z2J8D1"/>
<keyword evidence="1" id="KW-1133">Transmembrane helix</keyword>
<feature type="transmembrane region" description="Helical" evidence="1">
    <location>
        <begin position="7"/>
        <end position="32"/>
    </location>
</feature>
<keyword evidence="1" id="KW-0472">Membrane</keyword>
<keyword evidence="3" id="KW-1185">Reference proteome</keyword>
<sequence>MKIRIQWWLQILFFLAALGFLIAVGGVFYALIQHWDLISSRITIAAAVKNSNRDAVTGATQAVGAIFQGTLGVAASLIGAIAAIFLGYASLKTAKTALIVSAQAERRENQRYATESLEQALKPFFTLSSEFSRFNDELKSKMPFIWATAKVVAAASLAESRNATVVEREQRVFRVLSHPKVRFPQEVVDQIRRQPRQQDGKRYDTCVEAWLDTSEVAKTCVDICRSLNAALIAGLDEAARNPYSNWLVRSNDDSKEPVNFSDTVSNLRSAPLGTSLRAFAVDFVARSVREASFYCFSTEEKAQGIALLSDAGDIFADAADSMEYEMLNMSGGGYIVRYVLEQRDGGDGLKRFMRLLPEEEAIRNFMREMVGPSPIIDRTSASFYQSFVKQFDDSFWSAFMAYNRHAETRLPAEENEDREARRFAAFLLCQAPGSEDCLDELLRTMSEPQFT</sequence>
<name>A0A7Z2J8D1_9BURK</name>
<proteinExistence type="predicted"/>